<keyword evidence="4" id="KW-1185">Reference proteome</keyword>
<dbReference type="SUPFAM" id="SSF53335">
    <property type="entry name" value="S-adenosyl-L-methionine-dependent methyltransferases"/>
    <property type="match status" value="1"/>
</dbReference>
<evidence type="ECO:0000256" key="1">
    <source>
        <dbReference type="ARBA" id="ARBA00038158"/>
    </source>
</evidence>
<protein>
    <recommendedName>
        <fullName evidence="5">S-adenosyl-L-methionine-dependent methyltransferase</fullName>
    </recommendedName>
</protein>
<reference evidence="3" key="1">
    <citation type="submission" date="2022-07" db="EMBL/GenBank/DDBJ databases">
        <title>Draft genome sequence of Zalerion maritima ATCC 34329, a (micro)plastics degrading marine fungus.</title>
        <authorList>
            <person name="Paco A."/>
            <person name="Goncalves M.F.M."/>
            <person name="Rocha-Santos T.A.P."/>
            <person name="Alves A."/>
        </authorList>
    </citation>
    <scope>NUCLEOTIDE SEQUENCE</scope>
    <source>
        <strain evidence="3">ATCC 34329</strain>
    </source>
</reference>
<feature type="signal peptide" evidence="2">
    <location>
        <begin position="1"/>
        <end position="20"/>
    </location>
</feature>
<comment type="similarity">
    <text evidence="1">Belongs to the methyltransferase superfamily. LaeA methyltransferase family.</text>
</comment>
<proteinExistence type="inferred from homology"/>
<dbReference type="Proteomes" id="UP001201980">
    <property type="component" value="Unassembled WGS sequence"/>
</dbReference>
<evidence type="ECO:0000313" key="4">
    <source>
        <dbReference type="Proteomes" id="UP001201980"/>
    </source>
</evidence>
<gene>
    <name evidence="3" type="ORF">MKZ38_003546</name>
</gene>
<feature type="chain" id="PRO_5042119575" description="S-adenosyl-L-methionine-dependent methyltransferase" evidence="2">
    <location>
        <begin position="21"/>
        <end position="636"/>
    </location>
</feature>
<evidence type="ECO:0008006" key="5">
    <source>
        <dbReference type="Google" id="ProtNLM"/>
    </source>
</evidence>
<organism evidence="3 4">
    <name type="scientific">Zalerion maritima</name>
    <dbReference type="NCBI Taxonomy" id="339359"/>
    <lineage>
        <taxon>Eukaryota</taxon>
        <taxon>Fungi</taxon>
        <taxon>Dikarya</taxon>
        <taxon>Ascomycota</taxon>
        <taxon>Pezizomycotina</taxon>
        <taxon>Sordariomycetes</taxon>
        <taxon>Lulworthiomycetidae</taxon>
        <taxon>Lulworthiales</taxon>
        <taxon>Lulworthiaceae</taxon>
        <taxon>Zalerion</taxon>
    </lineage>
</organism>
<dbReference type="Pfam" id="PF13489">
    <property type="entry name" value="Methyltransf_23"/>
    <property type="match status" value="1"/>
</dbReference>
<dbReference type="Gene3D" id="3.40.50.150">
    <property type="entry name" value="Vaccinia Virus protein VP39"/>
    <property type="match status" value="1"/>
</dbReference>
<sequence length="636" mass="71015">MIFHDLLKFVVVASVGTIVAVEVYPPLRQEHISPHLLPARKSDNDKQGADGVVAQLAGDSVNLPEDFGAKVVTDFNYIVDGQSAGTARIVEYNCNMHPMAERDAILEGVARMHKLEKDGKGPCGTNEHGPGFCYQYSCSWDSGIYICNDRKNKGVAIPCGLIGDIASWLTTRCEMWSGRNDKKGAYQKKQTDIVGLKVLFSRGPGQVSLHSCRDNIHGRSFVIKGMAAWPSTPRIGSLTTPFLPSRLTGLSSEVPRGDNVKQFATDDECKITIPEAEIADPAHRCRRCWTGWSGEELEQRGRKYERKILTVAWLQDPEFEGGDTDSSLGDNESNITSTASISSTILEYRKLHGRTYQNFKDAEYWGPNDETQNEGLDIAHHMMYLANNNKLFLAPLEDPQKVLDVGTGTGIWAIDFADEFPSAEVIGTDLSPIQPSWVPPNCKFELDNCEQEWTYPDNSLDYIHIRGLVGCVQDWPRLYAQCLRCLKPGGWIEQQEFQLPIASYDGTLPDDCVWHAWGKVFYEAGGKTARTFEVTKSWEKWLKEAGFPGPIAEEEVALPIGAWAKEKRWKDVGAFNRLSLEQGLEGFAMFLCTQVLGWKPEEVAVLCAQVRQALKDKSLHAYYVMKTVYTQKPAKG</sequence>
<dbReference type="InterPro" id="IPR029063">
    <property type="entry name" value="SAM-dependent_MTases_sf"/>
</dbReference>
<dbReference type="CDD" id="cd02440">
    <property type="entry name" value="AdoMet_MTases"/>
    <property type="match status" value="1"/>
</dbReference>
<accession>A0AAD5RNV4</accession>
<name>A0AAD5RNV4_9PEZI</name>
<evidence type="ECO:0000313" key="3">
    <source>
        <dbReference type="EMBL" id="KAJ2898977.1"/>
    </source>
</evidence>
<dbReference type="AlphaFoldDB" id="A0AAD5RNV4"/>
<dbReference type="GO" id="GO:0008168">
    <property type="term" value="F:methyltransferase activity"/>
    <property type="evidence" value="ECO:0007669"/>
    <property type="project" value="TreeGrafter"/>
</dbReference>
<dbReference type="PANTHER" id="PTHR43591">
    <property type="entry name" value="METHYLTRANSFERASE"/>
    <property type="match status" value="1"/>
</dbReference>
<dbReference type="EMBL" id="JAKWBI020000211">
    <property type="protein sequence ID" value="KAJ2898977.1"/>
    <property type="molecule type" value="Genomic_DNA"/>
</dbReference>
<dbReference type="PANTHER" id="PTHR43591:SF10">
    <property type="entry name" value="ABC TRANSMEMBRANE TYPE-1 DOMAIN-CONTAINING PROTEIN-RELATED"/>
    <property type="match status" value="1"/>
</dbReference>
<evidence type="ECO:0000256" key="2">
    <source>
        <dbReference type="SAM" id="SignalP"/>
    </source>
</evidence>
<keyword evidence="2" id="KW-0732">Signal</keyword>
<comment type="caution">
    <text evidence="3">The sequence shown here is derived from an EMBL/GenBank/DDBJ whole genome shotgun (WGS) entry which is preliminary data.</text>
</comment>